<dbReference type="EMBL" id="JABVXQ010000001">
    <property type="protein sequence ID" value="KAF6130967.1"/>
    <property type="molecule type" value="Genomic_DNA"/>
</dbReference>
<name>A0A834BII0_9CHIR</name>
<organism evidence="2 3">
    <name type="scientific">Phyllostomus discolor</name>
    <name type="common">pale spear-nosed bat</name>
    <dbReference type="NCBI Taxonomy" id="89673"/>
    <lineage>
        <taxon>Eukaryota</taxon>
        <taxon>Metazoa</taxon>
        <taxon>Chordata</taxon>
        <taxon>Craniata</taxon>
        <taxon>Vertebrata</taxon>
        <taxon>Euteleostomi</taxon>
        <taxon>Mammalia</taxon>
        <taxon>Eutheria</taxon>
        <taxon>Laurasiatheria</taxon>
        <taxon>Chiroptera</taxon>
        <taxon>Yangochiroptera</taxon>
        <taxon>Phyllostomidae</taxon>
        <taxon>Phyllostominae</taxon>
        <taxon>Phyllostomus</taxon>
    </lineage>
</organism>
<keyword evidence="1" id="KW-0732">Signal</keyword>
<dbReference type="Proteomes" id="UP000664940">
    <property type="component" value="Unassembled WGS sequence"/>
</dbReference>
<protein>
    <recommendedName>
        <fullName evidence="4">Secreted protein</fullName>
    </recommendedName>
</protein>
<comment type="caution">
    <text evidence="2">The sequence shown here is derived from an EMBL/GenBank/DDBJ whole genome shotgun (WGS) entry which is preliminary data.</text>
</comment>
<feature type="signal peptide" evidence="1">
    <location>
        <begin position="1"/>
        <end position="17"/>
    </location>
</feature>
<accession>A0A834BII0</accession>
<sequence length="168" mass="18908">MYLGLITVFWCLRVSECFFYALPRTFCFTASLPHSLGDIFSLLLERERKGEKATSCKREASIGCLLHVPGPVTEPTTWSNGHGERKRGREISINWSSVNPGPGPQPRHVLRLGIEPATFSNPQSTEPYHLGHPFISFKVDFTKVRMQGEDVHLGSRKQTLTKPNLPMT</sequence>
<evidence type="ECO:0000313" key="3">
    <source>
        <dbReference type="Proteomes" id="UP000664940"/>
    </source>
</evidence>
<feature type="chain" id="PRO_5032809272" description="Secreted protein" evidence="1">
    <location>
        <begin position="18"/>
        <end position="168"/>
    </location>
</feature>
<evidence type="ECO:0000313" key="2">
    <source>
        <dbReference type="EMBL" id="KAF6130967.1"/>
    </source>
</evidence>
<gene>
    <name evidence="2" type="ORF">HJG60_007895</name>
</gene>
<evidence type="ECO:0000256" key="1">
    <source>
        <dbReference type="SAM" id="SignalP"/>
    </source>
</evidence>
<proteinExistence type="predicted"/>
<evidence type="ECO:0008006" key="4">
    <source>
        <dbReference type="Google" id="ProtNLM"/>
    </source>
</evidence>
<dbReference type="AlphaFoldDB" id="A0A834BII0"/>
<reference evidence="2 3" key="1">
    <citation type="journal article" date="2020" name="Nature">
        <title>Six reference-quality genomes reveal evolution of bat adaptations.</title>
        <authorList>
            <person name="Jebb D."/>
            <person name="Huang Z."/>
            <person name="Pippel M."/>
            <person name="Hughes G.M."/>
            <person name="Lavrichenko K."/>
            <person name="Devanna P."/>
            <person name="Winkler S."/>
            <person name="Jermiin L.S."/>
            <person name="Skirmuntt E.C."/>
            <person name="Katzourakis A."/>
            <person name="Burkitt-Gray L."/>
            <person name="Ray D.A."/>
            <person name="Sullivan K.A.M."/>
            <person name="Roscito J.G."/>
            <person name="Kirilenko B.M."/>
            <person name="Davalos L.M."/>
            <person name="Corthals A.P."/>
            <person name="Power M.L."/>
            <person name="Jones G."/>
            <person name="Ransome R.D."/>
            <person name="Dechmann D.K.N."/>
            <person name="Locatelli A.G."/>
            <person name="Puechmaille S.J."/>
            <person name="Fedrigo O."/>
            <person name="Jarvis E.D."/>
            <person name="Hiller M."/>
            <person name="Vernes S.C."/>
            <person name="Myers E.W."/>
            <person name="Teeling E.C."/>
        </authorList>
    </citation>
    <scope>NUCLEOTIDE SEQUENCE [LARGE SCALE GENOMIC DNA]</scope>
    <source>
        <strain evidence="2">Bat1K_MPI-CBG_1</strain>
    </source>
</reference>